<organism evidence="2 3">
    <name type="scientific">Cylicocyclus nassatus</name>
    <name type="common">Nematode worm</name>
    <dbReference type="NCBI Taxonomy" id="53992"/>
    <lineage>
        <taxon>Eukaryota</taxon>
        <taxon>Metazoa</taxon>
        <taxon>Ecdysozoa</taxon>
        <taxon>Nematoda</taxon>
        <taxon>Chromadorea</taxon>
        <taxon>Rhabditida</taxon>
        <taxon>Rhabditina</taxon>
        <taxon>Rhabditomorpha</taxon>
        <taxon>Strongyloidea</taxon>
        <taxon>Strongylidae</taxon>
        <taxon>Cylicocyclus</taxon>
    </lineage>
</organism>
<comment type="caution">
    <text evidence="2">The sequence shown here is derived from an EMBL/GenBank/DDBJ whole genome shotgun (WGS) entry which is preliminary data.</text>
</comment>
<dbReference type="Gene3D" id="3.40.390.10">
    <property type="entry name" value="Collagenase (Catalytic Domain)"/>
    <property type="match status" value="1"/>
</dbReference>
<proteinExistence type="predicted"/>
<dbReference type="CDD" id="cd08662">
    <property type="entry name" value="M13"/>
    <property type="match status" value="1"/>
</dbReference>
<reference evidence="2" key="1">
    <citation type="submission" date="2023-07" db="EMBL/GenBank/DDBJ databases">
        <authorList>
            <consortium name="CYATHOMIX"/>
        </authorList>
    </citation>
    <scope>NUCLEOTIDE SEQUENCE</scope>
    <source>
        <strain evidence="2">N/A</strain>
    </source>
</reference>
<dbReference type="GO" id="GO:0004222">
    <property type="term" value="F:metalloendopeptidase activity"/>
    <property type="evidence" value="ECO:0007669"/>
    <property type="project" value="InterPro"/>
</dbReference>
<keyword evidence="3" id="KW-1185">Reference proteome</keyword>
<feature type="domain" description="Peptidase M13 C-terminal" evidence="1">
    <location>
        <begin position="68"/>
        <end position="271"/>
    </location>
</feature>
<dbReference type="PROSITE" id="PS51885">
    <property type="entry name" value="NEPRILYSIN"/>
    <property type="match status" value="1"/>
</dbReference>
<gene>
    <name evidence="2" type="ORF">CYNAS_LOCUS1135</name>
</gene>
<dbReference type="GO" id="GO:0016485">
    <property type="term" value="P:protein processing"/>
    <property type="evidence" value="ECO:0007669"/>
    <property type="project" value="TreeGrafter"/>
</dbReference>
<sequence>QVAYPEFILDEEKLDQYYDGLDVNDTDSYSEMLEKVERQKIEFWFKMLTKPASHFDLESSSATVAPIYIPTTNSLRLPAAILQAPLFHHTFPRALNYGGLGALIGHEITHAFDDVGRQFDANGNVREWWDPNTKKQFEDRAQCVINQYEEIEIPGTAFKINGKLSQGEIIADNGGVKQAYKAYKAYLQKLGREEERIKCVEQFSNEQMFFLGYAMVRCEHFTRDAMFFRLVQDPHPPERYEVNQVLANQPEFAAAFKCKVGSAMNPAKRCVVW</sequence>
<name>A0AA36DK54_CYLNA</name>
<dbReference type="PRINTS" id="PR00786">
    <property type="entry name" value="NEPRILYSIN"/>
</dbReference>
<dbReference type="Proteomes" id="UP001176961">
    <property type="component" value="Unassembled WGS sequence"/>
</dbReference>
<feature type="non-terminal residue" evidence="2">
    <location>
        <position position="1"/>
    </location>
</feature>
<dbReference type="Pfam" id="PF01431">
    <property type="entry name" value="Peptidase_M13"/>
    <property type="match status" value="1"/>
</dbReference>
<evidence type="ECO:0000313" key="3">
    <source>
        <dbReference type="Proteomes" id="UP001176961"/>
    </source>
</evidence>
<protein>
    <recommendedName>
        <fullName evidence="1">Peptidase M13 C-terminal domain-containing protein</fullName>
    </recommendedName>
</protein>
<dbReference type="GO" id="GO:0005886">
    <property type="term" value="C:plasma membrane"/>
    <property type="evidence" value="ECO:0007669"/>
    <property type="project" value="TreeGrafter"/>
</dbReference>
<evidence type="ECO:0000313" key="2">
    <source>
        <dbReference type="EMBL" id="CAJ0589152.1"/>
    </source>
</evidence>
<dbReference type="PANTHER" id="PTHR11733:SF237">
    <property type="entry name" value="NEPRILYSIN-LIKE 4"/>
    <property type="match status" value="1"/>
</dbReference>
<dbReference type="InterPro" id="IPR000718">
    <property type="entry name" value="Peptidase_M13"/>
</dbReference>
<evidence type="ECO:0000259" key="1">
    <source>
        <dbReference type="Pfam" id="PF01431"/>
    </source>
</evidence>
<dbReference type="EMBL" id="CATQJL010000001">
    <property type="protein sequence ID" value="CAJ0589152.1"/>
    <property type="molecule type" value="Genomic_DNA"/>
</dbReference>
<dbReference type="SUPFAM" id="SSF55486">
    <property type="entry name" value="Metalloproteases ('zincins'), catalytic domain"/>
    <property type="match status" value="1"/>
</dbReference>
<dbReference type="InterPro" id="IPR024079">
    <property type="entry name" value="MetalloPept_cat_dom_sf"/>
</dbReference>
<dbReference type="AlphaFoldDB" id="A0AA36DK54"/>
<dbReference type="PANTHER" id="PTHR11733">
    <property type="entry name" value="ZINC METALLOPROTEASE FAMILY M13 NEPRILYSIN-RELATED"/>
    <property type="match status" value="1"/>
</dbReference>
<accession>A0AA36DK54</accession>
<dbReference type="InterPro" id="IPR018497">
    <property type="entry name" value="Peptidase_M13_C"/>
</dbReference>